<gene>
    <name evidence="10" type="primary">fluC</name>
    <name evidence="10" type="synonym">crcB</name>
    <name evidence="11" type="ORF">GCM10025780_34820</name>
</gene>
<keyword evidence="10" id="KW-0479">Metal-binding</keyword>
<evidence type="ECO:0000313" key="12">
    <source>
        <dbReference type="Proteomes" id="UP001501295"/>
    </source>
</evidence>
<dbReference type="EMBL" id="BAABLM010000011">
    <property type="protein sequence ID" value="GAA4685453.1"/>
    <property type="molecule type" value="Genomic_DNA"/>
</dbReference>
<keyword evidence="2 10" id="KW-1003">Cell membrane</keyword>
<keyword evidence="3 10" id="KW-0812">Transmembrane</keyword>
<evidence type="ECO:0000256" key="6">
    <source>
        <dbReference type="ARBA" id="ARBA00023303"/>
    </source>
</evidence>
<comment type="similarity">
    <text evidence="7 10">Belongs to the fluoride channel Fluc/FEX (TC 1.A.43) family.</text>
</comment>
<keyword evidence="4 10" id="KW-1133">Transmembrane helix</keyword>
<dbReference type="PANTHER" id="PTHR28259">
    <property type="entry name" value="FLUORIDE EXPORT PROTEIN 1-RELATED"/>
    <property type="match status" value="1"/>
</dbReference>
<protein>
    <recommendedName>
        <fullName evidence="10">Fluoride-specific ion channel FluC</fullName>
    </recommendedName>
</protein>
<feature type="binding site" evidence="10">
    <location>
        <position position="84"/>
    </location>
    <ligand>
        <name>Na(+)</name>
        <dbReference type="ChEBI" id="CHEBI:29101"/>
        <note>structural</note>
    </ligand>
</feature>
<feature type="transmembrane region" description="Helical" evidence="10">
    <location>
        <begin position="105"/>
        <end position="130"/>
    </location>
</feature>
<keyword evidence="5 10" id="KW-0472">Membrane</keyword>
<evidence type="ECO:0000256" key="3">
    <source>
        <dbReference type="ARBA" id="ARBA00022692"/>
    </source>
</evidence>
<dbReference type="InterPro" id="IPR036259">
    <property type="entry name" value="MFS_trans_sf"/>
</dbReference>
<proteinExistence type="inferred from homology"/>
<keyword evidence="10" id="KW-0406">Ion transport</keyword>
<evidence type="ECO:0000256" key="8">
    <source>
        <dbReference type="ARBA" id="ARBA00035585"/>
    </source>
</evidence>
<comment type="subcellular location">
    <subcellularLocation>
        <location evidence="1 10">Cell membrane</location>
        <topology evidence="1 10">Multi-pass membrane protein</topology>
    </subcellularLocation>
</comment>
<keyword evidence="10" id="KW-0915">Sodium</keyword>
<evidence type="ECO:0000256" key="9">
    <source>
        <dbReference type="ARBA" id="ARBA00049940"/>
    </source>
</evidence>
<comment type="function">
    <text evidence="9 10">Fluoride-specific ion channel. Important for reducing fluoride concentration in the cell, thus reducing its toxicity.</text>
</comment>
<dbReference type="SUPFAM" id="SSF103473">
    <property type="entry name" value="MFS general substrate transporter"/>
    <property type="match status" value="1"/>
</dbReference>
<feature type="binding site" evidence="10">
    <location>
        <position position="87"/>
    </location>
    <ligand>
        <name>Na(+)</name>
        <dbReference type="ChEBI" id="CHEBI:29101"/>
        <note>structural</note>
    </ligand>
</feature>
<comment type="caution">
    <text evidence="11">The sequence shown here is derived from an EMBL/GenBank/DDBJ whole genome shotgun (WGS) entry which is preliminary data.</text>
</comment>
<comment type="activity regulation">
    <text evidence="10">Na(+) is not transported, but it plays an essential structural role and its presence is essential for fluoride channel function.</text>
</comment>
<evidence type="ECO:0000256" key="5">
    <source>
        <dbReference type="ARBA" id="ARBA00023136"/>
    </source>
</evidence>
<evidence type="ECO:0000313" key="11">
    <source>
        <dbReference type="EMBL" id="GAA4685453.1"/>
    </source>
</evidence>
<organism evidence="11 12">
    <name type="scientific">Frondihabitans cladoniiphilus</name>
    <dbReference type="NCBI Taxonomy" id="715785"/>
    <lineage>
        <taxon>Bacteria</taxon>
        <taxon>Bacillati</taxon>
        <taxon>Actinomycetota</taxon>
        <taxon>Actinomycetes</taxon>
        <taxon>Micrococcales</taxon>
        <taxon>Microbacteriaceae</taxon>
        <taxon>Frondihabitans</taxon>
    </lineage>
</organism>
<keyword evidence="6 10" id="KW-0407">Ion channel</keyword>
<evidence type="ECO:0000256" key="7">
    <source>
        <dbReference type="ARBA" id="ARBA00035120"/>
    </source>
</evidence>
<dbReference type="Pfam" id="PF02537">
    <property type="entry name" value="CRCB"/>
    <property type="match status" value="1"/>
</dbReference>
<name>A0ABP8WCS8_9MICO</name>
<comment type="catalytic activity">
    <reaction evidence="8">
        <text>fluoride(in) = fluoride(out)</text>
        <dbReference type="Rhea" id="RHEA:76159"/>
        <dbReference type="ChEBI" id="CHEBI:17051"/>
    </reaction>
    <physiologicalReaction direction="left-to-right" evidence="8">
        <dbReference type="Rhea" id="RHEA:76160"/>
    </physiologicalReaction>
</comment>
<dbReference type="PANTHER" id="PTHR28259:SF1">
    <property type="entry name" value="FLUORIDE EXPORT PROTEIN 1-RELATED"/>
    <property type="match status" value="1"/>
</dbReference>
<dbReference type="HAMAP" id="MF_00454">
    <property type="entry name" value="FluC"/>
    <property type="match status" value="1"/>
</dbReference>
<evidence type="ECO:0000256" key="10">
    <source>
        <dbReference type="HAMAP-Rule" id="MF_00454"/>
    </source>
</evidence>
<accession>A0ABP8WCS8</accession>
<reference evidence="12" key="1">
    <citation type="journal article" date="2019" name="Int. J. Syst. Evol. Microbiol.">
        <title>The Global Catalogue of Microorganisms (GCM) 10K type strain sequencing project: providing services to taxonomists for standard genome sequencing and annotation.</title>
        <authorList>
            <consortium name="The Broad Institute Genomics Platform"/>
            <consortium name="The Broad Institute Genome Sequencing Center for Infectious Disease"/>
            <person name="Wu L."/>
            <person name="Ma J."/>
        </authorList>
    </citation>
    <scope>NUCLEOTIDE SEQUENCE [LARGE SCALE GENOMIC DNA]</scope>
    <source>
        <strain evidence="12">JCM 18956</strain>
    </source>
</reference>
<sequence length="141" mass="14336">MRPAHLQPRLLLLVALGGAAGTALREGLSLAFPAPHGTFPVTVFVINLVGSFALGLLLERLARRGPDEGGRRTTRLLVGTGVIGGFTTYSALATSTAQLLTAAPLVGVAYALATVVLGFGAALGGVLLAARVRRGDAGHRS</sequence>
<dbReference type="InterPro" id="IPR003691">
    <property type="entry name" value="FluC"/>
</dbReference>
<evidence type="ECO:0000256" key="1">
    <source>
        <dbReference type="ARBA" id="ARBA00004651"/>
    </source>
</evidence>
<evidence type="ECO:0000256" key="4">
    <source>
        <dbReference type="ARBA" id="ARBA00022989"/>
    </source>
</evidence>
<dbReference type="Proteomes" id="UP001501295">
    <property type="component" value="Unassembled WGS sequence"/>
</dbReference>
<feature type="transmembrane region" description="Helical" evidence="10">
    <location>
        <begin position="41"/>
        <end position="62"/>
    </location>
</feature>
<feature type="transmembrane region" description="Helical" evidence="10">
    <location>
        <begin position="74"/>
        <end position="93"/>
    </location>
</feature>
<dbReference type="RefSeq" id="WP_345377215.1">
    <property type="nucleotide sequence ID" value="NZ_BAABLM010000011.1"/>
</dbReference>
<keyword evidence="10" id="KW-0813">Transport</keyword>
<evidence type="ECO:0000256" key="2">
    <source>
        <dbReference type="ARBA" id="ARBA00022475"/>
    </source>
</evidence>
<keyword evidence="12" id="KW-1185">Reference proteome</keyword>